<dbReference type="AlphaFoldDB" id="A0A6U0EPQ9"/>
<dbReference type="GO" id="GO:0080120">
    <property type="term" value="P:CAAX-box protein maturation"/>
    <property type="evidence" value="ECO:0007669"/>
    <property type="project" value="UniProtKB-ARBA"/>
</dbReference>
<dbReference type="GO" id="GO:0004175">
    <property type="term" value="F:endopeptidase activity"/>
    <property type="evidence" value="ECO:0007669"/>
    <property type="project" value="UniProtKB-ARBA"/>
</dbReference>
<feature type="domain" description="CAAX prenyl protease 2/Lysostaphin resistance protein A-like" evidence="2">
    <location>
        <begin position="195"/>
        <end position="279"/>
    </location>
</feature>
<dbReference type="EMBL" id="HBEW01006512">
    <property type="protein sequence ID" value="CAD8585550.1"/>
    <property type="molecule type" value="Transcribed_RNA"/>
</dbReference>
<feature type="compositionally biased region" description="Basic residues" evidence="1">
    <location>
        <begin position="16"/>
        <end position="30"/>
    </location>
</feature>
<proteinExistence type="predicted"/>
<evidence type="ECO:0000256" key="1">
    <source>
        <dbReference type="SAM" id="MobiDB-lite"/>
    </source>
</evidence>
<sequence>MRSAYSRIAASPAAKTRARRARRQPRRRATSGRIDSEDGGEDTVNADDALVREVFRALDSGAITETSLRFAYAWTALGYVVPGAVASAVGVDVSDASALDDRALMTLAVILLACEGAKAAFTTRTLDRVGANATFRLDAAETARGVAFGILAAVVARGVDYACDALVSHDVMNGAPVSGAASFMTSGDAAVVATTVAASCAVAPFLEELFFRHFLLRTIESKTQSRVIAIVGSSAVFAGAHLSAHDAPSLFACGAVFAAAATSSRTFGVSVVAHGVYNASVLIESSLIYSHSG</sequence>
<accession>A0A6U0EPQ9</accession>
<protein>
    <recommendedName>
        <fullName evidence="2">CAAX prenyl protease 2/Lysostaphin resistance protein A-like domain-containing protein</fullName>
    </recommendedName>
</protein>
<evidence type="ECO:0000313" key="3">
    <source>
        <dbReference type="EMBL" id="CAD8585550.1"/>
    </source>
</evidence>
<dbReference type="Pfam" id="PF02517">
    <property type="entry name" value="Rce1-like"/>
    <property type="match status" value="1"/>
</dbReference>
<dbReference type="InterPro" id="IPR003675">
    <property type="entry name" value="Rce1/LyrA-like_dom"/>
</dbReference>
<evidence type="ECO:0000259" key="2">
    <source>
        <dbReference type="Pfam" id="PF02517"/>
    </source>
</evidence>
<gene>
    <name evidence="3" type="ORF">OMED0929_LOCUS5501</name>
</gene>
<dbReference type="PANTHER" id="PTHR43592">
    <property type="entry name" value="CAAX AMINO TERMINAL PROTEASE"/>
    <property type="match status" value="1"/>
</dbReference>
<name>A0A6U0EPQ9_9CHLO</name>
<organism evidence="3">
    <name type="scientific">Ostreococcus mediterraneus</name>
    <dbReference type="NCBI Taxonomy" id="1486918"/>
    <lineage>
        <taxon>Eukaryota</taxon>
        <taxon>Viridiplantae</taxon>
        <taxon>Chlorophyta</taxon>
        <taxon>Mamiellophyceae</taxon>
        <taxon>Mamiellales</taxon>
        <taxon>Bathycoccaceae</taxon>
        <taxon>Ostreococcus</taxon>
    </lineage>
</organism>
<feature type="region of interest" description="Disordered" evidence="1">
    <location>
        <begin position="1"/>
        <end position="42"/>
    </location>
</feature>
<reference evidence="3" key="1">
    <citation type="submission" date="2021-01" db="EMBL/GenBank/DDBJ databases">
        <authorList>
            <person name="Corre E."/>
            <person name="Pelletier E."/>
            <person name="Niang G."/>
            <person name="Scheremetjew M."/>
            <person name="Finn R."/>
            <person name="Kale V."/>
            <person name="Holt S."/>
            <person name="Cochrane G."/>
            <person name="Meng A."/>
            <person name="Brown T."/>
            <person name="Cohen L."/>
        </authorList>
    </citation>
    <scope>NUCLEOTIDE SEQUENCE</scope>
    <source>
        <strain evidence="3">Clade-D-RCC2572</strain>
    </source>
</reference>
<dbReference type="PANTHER" id="PTHR43592:SF4">
    <property type="entry name" value="CAAX AMINO TERMINAL PROTEASE FAMILY PROTEIN"/>
    <property type="match status" value="1"/>
</dbReference>